<name>A0A816Q0H7_BRANA</name>
<evidence type="ECO:0000313" key="5">
    <source>
        <dbReference type="EMBL" id="CAF2054827.1"/>
    </source>
</evidence>
<evidence type="ECO:0000256" key="1">
    <source>
        <dbReference type="ARBA" id="ARBA00001933"/>
    </source>
</evidence>
<gene>
    <name evidence="5" type="ORF">DARMORV10_C06P04970.1</name>
</gene>
<sequence length="64" mass="7125">MFKHVQERDVSVDELLEAEEVFCTGTAVVVKAAETVTFHDRKTGEEALSTEASLDVDEYSDRSC</sequence>
<organism evidence="5">
    <name type="scientific">Brassica napus</name>
    <name type="common">Rape</name>
    <dbReference type="NCBI Taxonomy" id="3708"/>
    <lineage>
        <taxon>Eukaryota</taxon>
        <taxon>Viridiplantae</taxon>
        <taxon>Streptophyta</taxon>
        <taxon>Embryophyta</taxon>
        <taxon>Tracheophyta</taxon>
        <taxon>Spermatophyta</taxon>
        <taxon>Magnoliopsida</taxon>
        <taxon>eudicotyledons</taxon>
        <taxon>Gunneridae</taxon>
        <taxon>Pentapetalae</taxon>
        <taxon>rosids</taxon>
        <taxon>malvids</taxon>
        <taxon>Brassicales</taxon>
        <taxon>Brassicaceae</taxon>
        <taxon>Brassiceae</taxon>
        <taxon>Brassica</taxon>
    </lineage>
</organism>
<dbReference type="Proteomes" id="UP001295469">
    <property type="component" value="Chromosome C06"/>
</dbReference>
<dbReference type="InterPro" id="IPR005786">
    <property type="entry name" value="B_amino_transII"/>
</dbReference>
<comment type="similarity">
    <text evidence="2">Belongs to the class-IV pyridoxal-phosphate-dependent aminotransferase family.</text>
</comment>
<protein>
    <submittedName>
        <fullName evidence="5">(rape) hypothetical protein</fullName>
    </submittedName>
</protein>
<dbReference type="AlphaFoldDB" id="A0A816Q0H7"/>
<dbReference type="PANTHER" id="PTHR42825:SF28">
    <property type="entry name" value="BRANCHED-CHAIN-AMINO-ACID AMINOTRANSFERASE 7-RELATED"/>
    <property type="match status" value="1"/>
</dbReference>
<dbReference type="GO" id="GO:0009081">
    <property type="term" value="P:branched-chain amino acid metabolic process"/>
    <property type="evidence" value="ECO:0007669"/>
    <property type="project" value="InterPro"/>
</dbReference>
<evidence type="ECO:0000256" key="2">
    <source>
        <dbReference type="ARBA" id="ARBA00009320"/>
    </source>
</evidence>
<dbReference type="EMBL" id="HG994370">
    <property type="protein sequence ID" value="CAF2054827.1"/>
    <property type="molecule type" value="Genomic_DNA"/>
</dbReference>
<dbReference type="Gene3D" id="3.20.10.10">
    <property type="entry name" value="D-amino Acid Aminotransferase, subunit A, domain 2"/>
    <property type="match status" value="1"/>
</dbReference>
<evidence type="ECO:0000256" key="3">
    <source>
        <dbReference type="ARBA" id="ARBA00022898"/>
    </source>
</evidence>
<dbReference type="InterPro" id="IPR036038">
    <property type="entry name" value="Aminotransferase-like"/>
</dbReference>
<evidence type="ECO:0000256" key="4">
    <source>
        <dbReference type="SAM" id="MobiDB-lite"/>
    </source>
</evidence>
<dbReference type="PANTHER" id="PTHR42825">
    <property type="entry name" value="AMINO ACID AMINOTRANSFERASE"/>
    <property type="match status" value="1"/>
</dbReference>
<dbReference type="GO" id="GO:0004084">
    <property type="term" value="F:branched-chain-amino-acid transaminase activity"/>
    <property type="evidence" value="ECO:0007669"/>
    <property type="project" value="InterPro"/>
</dbReference>
<reference evidence="5" key="1">
    <citation type="submission" date="2021-01" db="EMBL/GenBank/DDBJ databases">
        <authorList>
            <consortium name="Genoscope - CEA"/>
            <person name="William W."/>
        </authorList>
    </citation>
    <scope>NUCLEOTIDE SEQUENCE</scope>
</reference>
<dbReference type="SUPFAM" id="SSF56752">
    <property type="entry name" value="D-aminoacid aminotransferase-like PLP-dependent enzymes"/>
    <property type="match status" value="1"/>
</dbReference>
<proteinExistence type="inferred from homology"/>
<accession>A0A816Q0H7</accession>
<feature type="region of interest" description="Disordered" evidence="4">
    <location>
        <begin position="44"/>
        <end position="64"/>
    </location>
</feature>
<keyword evidence="3" id="KW-0663">Pyridoxal phosphate</keyword>
<comment type="cofactor">
    <cofactor evidence="1">
        <name>pyridoxal 5'-phosphate</name>
        <dbReference type="ChEBI" id="CHEBI:597326"/>
    </cofactor>
</comment>
<dbReference type="InterPro" id="IPR043132">
    <property type="entry name" value="BCAT-like_C"/>
</dbReference>